<organism evidence="1">
    <name type="scientific">marine sediment metagenome</name>
    <dbReference type="NCBI Taxonomy" id="412755"/>
    <lineage>
        <taxon>unclassified sequences</taxon>
        <taxon>metagenomes</taxon>
        <taxon>ecological metagenomes</taxon>
    </lineage>
</organism>
<gene>
    <name evidence="1" type="ORF">LCGC14_0673480</name>
</gene>
<name>A0A0F9RAM1_9ZZZZ</name>
<evidence type="ECO:0000313" key="1">
    <source>
        <dbReference type="EMBL" id="KKN46372.1"/>
    </source>
</evidence>
<accession>A0A0F9RAM1</accession>
<sequence length="149" mass="17303">MSRKKKQQPSRSLTIAQRIDAAIRAAAIARARREAAECQEEDRKKVVVGLAQRHGTADGDSWRLRGRDYQCTVTSNQPIAIEHKDWLSLPKKWRLVLTVRVLGFRPTIYLRALIRRRCPRRGLPKTVRRFLRGVKGDEFITLRFDARTK</sequence>
<proteinExistence type="predicted"/>
<comment type="caution">
    <text evidence="1">The sequence shown here is derived from an EMBL/GenBank/DDBJ whole genome shotgun (WGS) entry which is preliminary data.</text>
</comment>
<protein>
    <submittedName>
        <fullName evidence="1">Uncharacterized protein</fullName>
    </submittedName>
</protein>
<reference evidence="1" key="1">
    <citation type="journal article" date="2015" name="Nature">
        <title>Complex archaea that bridge the gap between prokaryotes and eukaryotes.</title>
        <authorList>
            <person name="Spang A."/>
            <person name="Saw J.H."/>
            <person name="Jorgensen S.L."/>
            <person name="Zaremba-Niedzwiedzka K."/>
            <person name="Martijn J."/>
            <person name="Lind A.E."/>
            <person name="van Eijk R."/>
            <person name="Schleper C."/>
            <person name="Guy L."/>
            <person name="Ettema T.J."/>
        </authorList>
    </citation>
    <scope>NUCLEOTIDE SEQUENCE</scope>
</reference>
<dbReference type="AlphaFoldDB" id="A0A0F9RAM1"/>
<dbReference type="EMBL" id="LAZR01001334">
    <property type="protein sequence ID" value="KKN46372.1"/>
    <property type="molecule type" value="Genomic_DNA"/>
</dbReference>